<evidence type="ECO:0000256" key="1">
    <source>
        <dbReference type="SAM" id="Phobius"/>
    </source>
</evidence>
<evidence type="ECO:0000313" key="3">
    <source>
        <dbReference type="Proteomes" id="UP001230005"/>
    </source>
</evidence>
<dbReference type="EMBL" id="JAUSUG010000026">
    <property type="protein sequence ID" value="MDQ0257341.1"/>
    <property type="molecule type" value="Genomic_DNA"/>
</dbReference>
<keyword evidence="3" id="KW-1185">Reference proteome</keyword>
<dbReference type="Pfam" id="PF04854">
    <property type="entry name" value="DUF624"/>
    <property type="match status" value="1"/>
</dbReference>
<evidence type="ECO:0000313" key="2">
    <source>
        <dbReference type="EMBL" id="MDQ0257341.1"/>
    </source>
</evidence>
<sequence>MNSFSGTVYSWCEWIVRFSYINILWFLFSVLGLVILGLIPSTVALFTVMRKWIMGSTDFPIFKTFWKTYQTELIKSNILGLGLGIIGFILFIDFIFLQTLSGWFLSIMTVLLIIITILFIVILFYIFPVYVHYNVKNINYLKYAFIIGVIHPARTILISISVISVVLVLFTFPGIIPFFSVNIISFIIMRIAYSAFKNIEIKVLENNFQ</sequence>
<feature type="transmembrane region" description="Helical" evidence="1">
    <location>
        <begin position="103"/>
        <end position="131"/>
    </location>
</feature>
<gene>
    <name evidence="2" type="ORF">J2S74_004799</name>
</gene>
<reference evidence="2 3" key="1">
    <citation type="submission" date="2023-07" db="EMBL/GenBank/DDBJ databases">
        <title>Genomic Encyclopedia of Type Strains, Phase IV (KMG-IV): sequencing the most valuable type-strain genomes for metagenomic binning, comparative biology and taxonomic classification.</title>
        <authorList>
            <person name="Goeker M."/>
        </authorList>
    </citation>
    <scope>NUCLEOTIDE SEQUENCE [LARGE SCALE GENOMIC DNA]</scope>
    <source>
        <strain evidence="2 3">DSM 9768</strain>
    </source>
</reference>
<feature type="transmembrane region" description="Helical" evidence="1">
    <location>
        <begin position="143"/>
        <end position="169"/>
    </location>
</feature>
<name>A0ABU0A1H9_9BACI</name>
<dbReference type="RefSeq" id="WP_307330905.1">
    <property type="nucleotide sequence ID" value="NZ_JAUSUG010000026.1"/>
</dbReference>
<comment type="caution">
    <text evidence="2">The sequence shown here is derived from an EMBL/GenBank/DDBJ whole genome shotgun (WGS) entry which is preliminary data.</text>
</comment>
<feature type="transmembrane region" description="Helical" evidence="1">
    <location>
        <begin position="175"/>
        <end position="193"/>
    </location>
</feature>
<proteinExistence type="predicted"/>
<feature type="transmembrane region" description="Helical" evidence="1">
    <location>
        <begin position="20"/>
        <end position="46"/>
    </location>
</feature>
<dbReference type="InterPro" id="IPR006938">
    <property type="entry name" value="DUF624"/>
</dbReference>
<dbReference type="Proteomes" id="UP001230005">
    <property type="component" value="Unassembled WGS sequence"/>
</dbReference>
<keyword evidence="1" id="KW-1133">Transmembrane helix</keyword>
<protein>
    <submittedName>
        <fullName evidence="2">Membrane protein YesL</fullName>
    </submittedName>
</protein>
<keyword evidence="1" id="KW-0472">Membrane</keyword>
<organism evidence="2 3">
    <name type="scientific">Evansella vedderi</name>
    <dbReference type="NCBI Taxonomy" id="38282"/>
    <lineage>
        <taxon>Bacteria</taxon>
        <taxon>Bacillati</taxon>
        <taxon>Bacillota</taxon>
        <taxon>Bacilli</taxon>
        <taxon>Bacillales</taxon>
        <taxon>Bacillaceae</taxon>
        <taxon>Evansella</taxon>
    </lineage>
</organism>
<accession>A0ABU0A1H9</accession>
<keyword evidence="1" id="KW-0812">Transmembrane</keyword>
<feature type="transmembrane region" description="Helical" evidence="1">
    <location>
        <begin position="78"/>
        <end position="97"/>
    </location>
</feature>